<evidence type="ECO:0000313" key="2">
    <source>
        <dbReference type="EMBL" id="EQA64824.1"/>
    </source>
</evidence>
<name>V6IA50_9LEPT</name>
<dbReference type="Proteomes" id="UP000018747">
    <property type="component" value="Unassembled WGS sequence"/>
</dbReference>
<dbReference type="STRING" id="100053.GCA_002009845_00015"/>
<organism evidence="2 3">
    <name type="scientific">Leptospira alexanderi serovar Manhao 3 str. L 60</name>
    <dbReference type="NCBI Taxonomy" id="1049759"/>
    <lineage>
        <taxon>Bacteria</taxon>
        <taxon>Pseudomonadati</taxon>
        <taxon>Spirochaetota</taxon>
        <taxon>Spirochaetia</taxon>
        <taxon>Leptospirales</taxon>
        <taxon>Leptospiraceae</taxon>
        <taxon>Leptospira</taxon>
    </lineage>
</organism>
<evidence type="ECO:0000313" key="1">
    <source>
        <dbReference type="EMBL" id="EQA60456.1"/>
    </source>
</evidence>
<dbReference type="AlphaFoldDB" id="V6IA50"/>
<gene>
    <name evidence="1" type="ORF">LEP1GSC062_0165</name>
    <name evidence="2" type="ORF">LEP1GSC062_2397</name>
</gene>
<evidence type="ECO:0000313" key="3">
    <source>
        <dbReference type="Proteomes" id="UP000018747"/>
    </source>
</evidence>
<keyword evidence="3" id="KW-1185">Reference proteome</keyword>
<protein>
    <submittedName>
        <fullName evidence="2">Uncharacterized protein</fullName>
    </submittedName>
</protein>
<dbReference type="EMBL" id="AHMT02000001">
    <property type="protein sequence ID" value="EQA64824.1"/>
    <property type="molecule type" value="Genomic_DNA"/>
</dbReference>
<sequence>MKMVPKINGRFLQRYRSAHKIATNPELLAFFEEDLTF</sequence>
<proteinExistence type="predicted"/>
<reference evidence="2 3" key="1">
    <citation type="submission" date="2013-05" db="EMBL/GenBank/DDBJ databases">
        <authorList>
            <person name="Harkins D.M."/>
            <person name="Durkin A.S."/>
            <person name="Brinkac L.M."/>
            <person name="Haft D.H."/>
            <person name="Selengut J.D."/>
            <person name="Sanka R."/>
            <person name="DePew J."/>
            <person name="Purushe J."/>
            <person name="Hartskeerl R.A."/>
            <person name="Ahmed A."/>
            <person name="van der Linden H."/>
            <person name="Goris M.G.A."/>
            <person name="Vinetz J.M."/>
            <person name="Sutton G.G."/>
            <person name="Nierman W.C."/>
            <person name="Fouts D.E."/>
        </authorList>
    </citation>
    <scope>NUCLEOTIDE SEQUENCE [LARGE SCALE GENOMIC DNA]</scope>
    <source>
        <strain evidence="2 3">L 60</strain>
    </source>
</reference>
<accession>V6IA50</accession>
<dbReference type="EMBL" id="AHMT02000061">
    <property type="protein sequence ID" value="EQA60456.1"/>
    <property type="molecule type" value="Genomic_DNA"/>
</dbReference>
<comment type="caution">
    <text evidence="2">The sequence shown here is derived from an EMBL/GenBank/DDBJ whole genome shotgun (WGS) entry which is preliminary data.</text>
</comment>